<evidence type="ECO:0000313" key="1">
    <source>
        <dbReference type="EMBL" id="KAK3767748.1"/>
    </source>
</evidence>
<accession>A0AAE0ZEB7</accession>
<reference evidence="1" key="1">
    <citation type="journal article" date="2023" name="G3 (Bethesda)">
        <title>A reference genome for the long-term kleptoplast-retaining sea slug Elysia crispata morphotype clarki.</title>
        <authorList>
            <person name="Eastman K.E."/>
            <person name="Pendleton A.L."/>
            <person name="Shaikh M.A."/>
            <person name="Suttiyut T."/>
            <person name="Ogas R."/>
            <person name="Tomko P."/>
            <person name="Gavelis G."/>
            <person name="Widhalm J.R."/>
            <person name="Wisecaver J.H."/>
        </authorList>
    </citation>
    <scope>NUCLEOTIDE SEQUENCE</scope>
    <source>
        <strain evidence="1">ECLA1</strain>
    </source>
</reference>
<proteinExistence type="predicted"/>
<keyword evidence="2" id="KW-1185">Reference proteome</keyword>
<comment type="caution">
    <text evidence="1">The sequence shown here is derived from an EMBL/GenBank/DDBJ whole genome shotgun (WGS) entry which is preliminary data.</text>
</comment>
<evidence type="ECO:0000313" key="2">
    <source>
        <dbReference type="Proteomes" id="UP001283361"/>
    </source>
</evidence>
<organism evidence="1 2">
    <name type="scientific">Elysia crispata</name>
    <name type="common">lettuce slug</name>
    <dbReference type="NCBI Taxonomy" id="231223"/>
    <lineage>
        <taxon>Eukaryota</taxon>
        <taxon>Metazoa</taxon>
        <taxon>Spiralia</taxon>
        <taxon>Lophotrochozoa</taxon>
        <taxon>Mollusca</taxon>
        <taxon>Gastropoda</taxon>
        <taxon>Heterobranchia</taxon>
        <taxon>Euthyneura</taxon>
        <taxon>Panpulmonata</taxon>
        <taxon>Sacoglossa</taxon>
        <taxon>Placobranchoidea</taxon>
        <taxon>Plakobranchidae</taxon>
        <taxon>Elysia</taxon>
    </lineage>
</organism>
<dbReference type="AlphaFoldDB" id="A0AAE0ZEB7"/>
<name>A0AAE0ZEB7_9GAST</name>
<gene>
    <name evidence="1" type="ORF">RRG08_052891</name>
</gene>
<protein>
    <submittedName>
        <fullName evidence="1">Uncharacterized protein</fullName>
    </submittedName>
</protein>
<sequence>MSSASELRYRLTYLCRNLSVLSLKMLRCSNIITVSPPRPPRPFLGPVDCAWSRQGAADPRQEHRAVEDGK</sequence>
<dbReference type="EMBL" id="JAWDGP010004109">
    <property type="protein sequence ID" value="KAK3767748.1"/>
    <property type="molecule type" value="Genomic_DNA"/>
</dbReference>
<dbReference type="Proteomes" id="UP001283361">
    <property type="component" value="Unassembled WGS sequence"/>
</dbReference>